<evidence type="ECO:0000313" key="2">
    <source>
        <dbReference type="EMBL" id="CCM19432.1"/>
    </source>
</evidence>
<feature type="region of interest" description="Disordered" evidence="1">
    <location>
        <begin position="396"/>
        <end position="437"/>
    </location>
</feature>
<sequence>MPTDTDSFSTYIDHLILLLAARFHAALNAPLEDLLSSDVNSSAEDHCPWELVARAVQQAVCTPQTAEERRLVRQLDVHHFSASVCRERARYMQWKLQESRCRRGDQQPLSRSPAVTPAALAKSDPTAAANATSSDQPCSVTCNSLRNDVISLYTQVRQSLPSTLDGSESDDDMGGAQAPTPSAQPVVSAGEPSALTGIQEVFVRTPEEQERDELVARARDEFLSQVQALQSVYYDKYRRWMDVPASVLDPPPVSSKKPASTNGAVVASESTTQHGDSESEWAALLKDLGAAAPHPPRSMAQADRVNSSDVADHTERPHTVASIFRQVKLRRPLRPSAVSDDVLESMYRARAEALETPKSWSSASGLRSSAPGASTSMASSFTGASADTTVAEAAALAPLSSQPSPSVAAIRKDTAPPVSRRGRWQIVEYDEGDDAEA</sequence>
<dbReference type="EMBL" id="CALQ01001805">
    <property type="protein sequence ID" value="CCM19432.1"/>
    <property type="molecule type" value="Genomic_DNA"/>
</dbReference>
<gene>
    <name evidence="2" type="primary">LgM4147LRVhigh.35.02230.00790</name>
    <name evidence="2" type="ORF">BN36_3569140</name>
</gene>
<feature type="region of interest" description="Disordered" evidence="1">
    <location>
        <begin position="354"/>
        <end position="383"/>
    </location>
</feature>
<feature type="region of interest" description="Disordered" evidence="1">
    <location>
        <begin position="161"/>
        <end position="191"/>
    </location>
</feature>
<dbReference type="AlphaFoldDB" id="A0A1E1J743"/>
<evidence type="ECO:0000256" key="1">
    <source>
        <dbReference type="SAM" id="MobiDB-lite"/>
    </source>
</evidence>
<feature type="compositionally biased region" description="Low complexity" evidence="1">
    <location>
        <begin position="396"/>
        <end position="409"/>
    </location>
</feature>
<reference evidence="2" key="1">
    <citation type="submission" date="2012-08" db="EMBL/GenBank/DDBJ databases">
        <title>Comparative genomics of metastatic and non-metastatic Leishmania guyanensis provides insights into polygenic factors involved in Leishmania RNA virus infection.</title>
        <authorList>
            <person name="Smith D."/>
            <person name="Hertz-Fowler C."/>
            <person name="Martin R."/>
            <person name="Dickens N."/>
            <person name="Fasel N."/>
            <person name="Falquet L."/>
            <person name="Beverley S."/>
            <person name="Zangger H."/>
            <person name="Calderon-Copete S."/>
            <person name="Mottram J."/>
            <person name="Xenarios I."/>
        </authorList>
    </citation>
    <scope>NUCLEOTIDE SEQUENCE</scope>
    <source>
        <strain evidence="2">MHOM/BR/75/M4147/SSU:IR2SAT-LUC</strain>
    </source>
</reference>
<organism evidence="2">
    <name type="scientific">Leishmania guyanensis</name>
    <dbReference type="NCBI Taxonomy" id="5670"/>
    <lineage>
        <taxon>Eukaryota</taxon>
        <taxon>Discoba</taxon>
        <taxon>Euglenozoa</taxon>
        <taxon>Kinetoplastea</taxon>
        <taxon>Metakinetoplastina</taxon>
        <taxon>Trypanosomatida</taxon>
        <taxon>Trypanosomatidae</taxon>
        <taxon>Leishmaniinae</taxon>
        <taxon>Leishmania</taxon>
        <taxon>Leishmania guyanensis species complex</taxon>
    </lineage>
</organism>
<feature type="compositionally biased region" description="Low complexity" evidence="1">
    <location>
        <begin position="359"/>
        <end position="374"/>
    </location>
</feature>
<feature type="compositionally biased region" description="Polar residues" evidence="1">
    <location>
        <begin position="257"/>
        <end position="274"/>
    </location>
</feature>
<name>A0A1E1J743_LEIGU</name>
<protein>
    <submittedName>
        <fullName evidence="2">Uncharacterized protein</fullName>
    </submittedName>
</protein>
<accession>A0A1E1J743</accession>
<feature type="region of interest" description="Disordered" evidence="1">
    <location>
        <begin position="251"/>
        <end position="279"/>
    </location>
</feature>
<feature type="compositionally biased region" description="Acidic residues" evidence="1">
    <location>
        <begin position="428"/>
        <end position="437"/>
    </location>
</feature>
<proteinExistence type="predicted"/>
<feature type="region of interest" description="Disordered" evidence="1">
    <location>
        <begin position="291"/>
        <end position="317"/>
    </location>
</feature>